<dbReference type="GO" id="GO:0016787">
    <property type="term" value="F:hydrolase activity"/>
    <property type="evidence" value="ECO:0007669"/>
    <property type="project" value="InterPro"/>
</dbReference>
<sequence length="266" mass="29380">MTDLQPVPGIPALKIGDTLVIGDLHIGVEAHLGAKGIHLTSRTDTMFDAVIEAAGTDVDRIIMIGDIKDSVPGSTRQEYREIPNFCDRLLEHFTEVCIVRGNHDTSIEEFVPGAVRIYPATGMSIGNIGLIHGHTWPSEQVMAKKTLVMGHCHPTVLFKDGVGAHISEPCWVRGRFTVTENERYPILPESFIIVPAFNRMLGGSPVNAIGTPLLGPIMNSDIVDLENARLYLLDGIDLGRRETLMVKDRQFKRWNDDENSPRHSAL</sequence>
<dbReference type="PIRSF" id="PIRSF000887">
    <property type="entry name" value="Pesterase_MJ0037"/>
    <property type="match status" value="1"/>
</dbReference>
<gene>
    <name evidence="2" type="ORF">BKD89_01510</name>
</gene>
<dbReference type="AlphaFoldDB" id="A0A3G3IF95"/>
<dbReference type="SUPFAM" id="SSF56300">
    <property type="entry name" value="Metallo-dependent phosphatases"/>
    <property type="match status" value="1"/>
</dbReference>
<dbReference type="Gene3D" id="3.60.21.10">
    <property type="match status" value="1"/>
</dbReference>
<dbReference type="RefSeq" id="WP_015504207.1">
    <property type="nucleotide sequence ID" value="NZ_CP017686.1"/>
</dbReference>
<proteinExistence type="predicted"/>
<dbReference type="Proteomes" id="UP000273278">
    <property type="component" value="Chromosome"/>
</dbReference>
<organism evidence="2 3">
    <name type="scientific">Methanomethylophilus alvi</name>
    <dbReference type="NCBI Taxonomy" id="1291540"/>
    <lineage>
        <taxon>Archaea</taxon>
        <taxon>Methanobacteriati</taxon>
        <taxon>Thermoplasmatota</taxon>
        <taxon>Thermoplasmata</taxon>
        <taxon>Methanomassiliicoccales</taxon>
        <taxon>Methanomethylophilaceae</taxon>
        <taxon>Methanomethylophilus</taxon>
    </lineage>
</organism>
<accession>A0A3G3IF95</accession>
<feature type="domain" description="Calcineurin-like phosphoesterase" evidence="1">
    <location>
        <begin position="19"/>
        <end position="169"/>
    </location>
</feature>
<evidence type="ECO:0000313" key="2">
    <source>
        <dbReference type="EMBL" id="AYQ54495.1"/>
    </source>
</evidence>
<dbReference type="PANTHER" id="PTHR39323:SF1">
    <property type="entry name" value="BLR1149 PROTEIN"/>
    <property type="match status" value="1"/>
</dbReference>
<dbReference type="PANTHER" id="PTHR39323">
    <property type="entry name" value="BLR1149 PROTEIN"/>
    <property type="match status" value="1"/>
</dbReference>
<reference evidence="2 3" key="1">
    <citation type="submission" date="2016-10" db="EMBL/GenBank/DDBJ databases">
        <title>Complete genome of the TMA-utilizing, human hosted archaeon Methanomethylophilus alvus Gen. nov, sp. nov., strain Mx-05, derived from a pure culture.</title>
        <authorList>
            <person name="Brugere J.-F."/>
            <person name="Ben Hania W."/>
            <person name="Chaudhary P.P."/>
            <person name="Gaci N."/>
            <person name="Borrel G."/>
            <person name="Cao Van Tuat L."/>
            <person name="Fardeau M.-L."/>
            <person name="Harris H.M.B."/>
            <person name="O'Toole P.W."/>
            <person name="Ollivier B."/>
        </authorList>
    </citation>
    <scope>NUCLEOTIDE SEQUENCE [LARGE SCALE GENOMIC DNA]</scope>
    <source>
        <strain evidence="2 3">Mx-05</strain>
    </source>
</reference>
<dbReference type="EMBL" id="CP017686">
    <property type="protein sequence ID" value="AYQ54495.1"/>
    <property type="molecule type" value="Genomic_DNA"/>
</dbReference>
<dbReference type="InterPro" id="IPR029052">
    <property type="entry name" value="Metallo-depent_PP-like"/>
</dbReference>
<dbReference type="InterPro" id="IPR024173">
    <property type="entry name" value="Pesterase_MJ0037-like"/>
</dbReference>
<dbReference type="GeneID" id="41321104"/>
<dbReference type="Pfam" id="PF00149">
    <property type="entry name" value="Metallophos"/>
    <property type="match status" value="1"/>
</dbReference>
<evidence type="ECO:0000313" key="3">
    <source>
        <dbReference type="Proteomes" id="UP000273278"/>
    </source>
</evidence>
<dbReference type="OMA" id="GNHDGGI"/>
<protein>
    <submittedName>
        <fullName evidence="2">Phosphoesterase</fullName>
    </submittedName>
</protein>
<evidence type="ECO:0000259" key="1">
    <source>
        <dbReference type="Pfam" id="PF00149"/>
    </source>
</evidence>
<name>A0A3G3IF95_9ARCH</name>
<dbReference type="InterPro" id="IPR004843">
    <property type="entry name" value="Calcineurin-like_PHP"/>
</dbReference>